<dbReference type="Proteomes" id="UP000265520">
    <property type="component" value="Unassembled WGS sequence"/>
</dbReference>
<evidence type="ECO:0000313" key="1">
    <source>
        <dbReference type="EMBL" id="MCI63074.1"/>
    </source>
</evidence>
<dbReference type="EMBL" id="LXQA010630584">
    <property type="protein sequence ID" value="MCI63074.1"/>
    <property type="molecule type" value="Genomic_DNA"/>
</dbReference>
<reference evidence="1 2" key="1">
    <citation type="journal article" date="2018" name="Front. Plant Sci.">
        <title>Red Clover (Trifolium pratense) and Zigzag Clover (T. medium) - A Picture of Genomic Similarities and Differences.</title>
        <authorList>
            <person name="Dluhosova J."/>
            <person name="Istvanek J."/>
            <person name="Nedelnik J."/>
            <person name="Repkova J."/>
        </authorList>
    </citation>
    <scope>NUCLEOTIDE SEQUENCE [LARGE SCALE GENOMIC DNA]</scope>
    <source>
        <strain evidence="2">cv. 10/8</strain>
        <tissue evidence="1">Leaf</tissue>
    </source>
</reference>
<name>A0A392TQY5_9FABA</name>
<protein>
    <submittedName>
        <fullName evidence="1">Uncharacterized protein</fullName>
    </submittedName>
</protein>
<organism evidence="1 2">
    <name type="scientific">Trifolium medium</name>
    <dbReference type="NCBI Taxonomy" id="97028"/>
    <lineage>
        <taxon>Eukaryota</taxon>
        <taxon>Viridiplantae</taxon>
        <taxon>Streptophyta</taxon>
        <taxon>Embryophyta</taxon>
        <taxon>Tracheophyta</taxon>
        <taxon>Spermatophyta</taxon>
        <taxon>Magnoliopsida</taxon>
        <taxon>eudicotyledons</taxon>
        <taxon>Gunneridae</taxon>
        <taxon>Pentapetalae</taxon>
        <taxon>rosids</taxon>
        <taxon>fabids</taxon>
        <taxon>Fabales</taxon>
        <taxon>Fabaceae</taxon>
        <taxon>Papilionoideae</taxon>
        <taxon>50 kb inversion clade</taxon>
        <taxon>NPAAA clade</taxon>
        <taxon>Hologalegina</taxon>
        <taxon>IRL clade</taxon>
        <taxon>Trifolieae</taxon>
        <taxon>Trifolium</taxon>
    </lineage>
</organism>
<proteinExistence type="predicted"/>
<feature type="non-terminal residue" evidence="1">
    <location>
        <position position="1"/>
    </location>
</feature>
<evidence type="ECO:0000313" key="2">
    <source>
        <dbReference type="Proteomes" id="UP000265520"/>
    </source>
</evidence>
<keyword evidence="2" id="KW-1185">Reference proteome</keyword>
<accession>A0A392TQY5</accession>
<comment type="caution">
    <text evidence="1">The sequence shown here is derived from an EMBL/GenBank/DDBJ whole genome shotgun (WGS) entry which is preliminary data.</text>
</comment>
<sequence>ITIIVRFDQTQFQHIIIVHALLQVLDGADELLKESSGTRRLGKIAGVGDERWQE</sequence>
<dbReference type="AlphaFoldDB" id="A0A392TQY5"/>
<feature type="non-terminal residue" evidence="1">
    <location>
        <position position="54"/>
    </location>
</feature>